<gene>
    <name evidence="2" type="ORF">SRA_03341</name>
</gene>
<dbReference type="RefSeq" id="WP_003087588.1">
    <property type="nucleotide sequence ID" value="NZ_AOCD01000001.1"/>
</dbReference>
<comment type="caution">
    <text evidence="2">The sequence shown here is derived from an EMBL/GenBank/DDBJ whole genome shotgun (WGS) entry which is preliminary data.</text>
</comment>
<dbReference type="Proteomes" id="UP000007815">
    <property type="component" value="Unassembled WGS sequence"/>
</dbReference>
<name>A0ABN0GSY0_STRRT</name>
<evidence type="ECO:0000313" key="3">
    <source>
        <dbReference type="Proteomes" id="UP000007815"/>
    </source>
</evidence>
<proteinExistence type="predicted"/>
<evidence type="ECO:0000313" key="2">
    <source>
        <dbReference type="EMBL" id="EJN93538.1"/>
    </source>
</evidence>
<reference evidence="2 3" key="1">
    <citation type="submission" date="2009-12" db="EMBL/GenBank/DDBJ databases">
        <authorList>
            <person name="Lefebure T."/>
            <person name="Cornejo O.E."/>
            <person name="Pavinski Bitar P.D."/>
            <person name="Lang P."/>
            <person name="Stanhope M.J."/>
        </authorList>
    </citation>
    <scope>NUCLEOTIDE SEQUENCE [LARGE SCALE GENOMIC DNA]</scope>
    <source>
        <strain evidence="2 3">FA-1</strain>
    </source>
</reference>
<dbReference type="Pfam" id="PF02624">
    <property type="entry name" value="YcaO"/>
    <property type="match status" value="1"/>
</dbReference>
<sequence length="345" mass="39748">MKHILSGTHHQLYTNKLLFKKEYLAKWSTNILGSQGVGKSSQKVDAVRKAFGENFERRELFSWINVLKQSGVVTFFNNRFSFEQAPNFQLLIGNLNKDTSGVAAGSHSAMAIEHAFYEFIERQSFVYSFVTQSAGITLSHLVKESSDFKLINKGNYYVNDISIVPNISVVIFIYWTNKHFSMGLGCHKNQYEAFLKAFKEASGFGNHLFPNVEKEKISFTDFISGQEYTHNAYTDYFEKHVSLKLLLETYNYLKAAESLDNWILRDRTFSIDDFLIASNHLNIPISLQLQETASAMNYCKLVRVYSTEGFPSIDNTKIDPKNYKISYYKDKNQSFPNEKKYLPFP</sequence>
<dbReference type="InterPro" id="IPR003776">
    <property type="entry name" value="YcaO-like_dom"/>
</dbReference>
<feature type="domain" description="YcaO" evidence="1">
    <location>
        <begin position="97"/>
        <end position="230"/>
    </location>
</feature>
<protein>
    <recommendedName>
        <fullName evidence="1">YcaO domain-containing protein</fullName>
    </recommendedName>
</protein>
<keyword evidence="3" id="KW-1185">Reference proteome</keyword>
<dbReference type="EMBL" id="AJTZ01000005">
    <property type="protein sequence ID" value="EJN93538.1"/>
    <property type="molecule type" value="Genomic_DNA"/>
</dbReference>
<accession>A0ABN0GSY0</accession>
<evidence type="ECO:0000259" key="1">
    <source>
        <dbReference type="Pfam" id="PF02624"/>
    </source>
</evidence>
<organism evidence="2 3">
    <name type="scientific">Streptococcus ratti FA-1 = DSM 20564</name>
    <dbReference type="NCBI Taxonomy" id="699248"/>
    <lineage>
        <taxon>Bacteria</taxon>
        <taxon>Bacillati</taxon>
        <taxon>Bacillota</taxon>
        <taxon>Bacilli</taxon>
        <taxon>Lactobacillales</taxon>
        <taxon>Streptococcaceae</taxon>
        <taxon>Streptococcus</taxon>
    </lineage>
</organism>